<dbReference type="EMBL" id="JASDAP010000006">
    <property type="protein sequence ID" value="KAK1900978.1"/>
    <property type="molecule type" value="Genomic_DNA"/>
</dbReference>
<protein>
    <submittedName>
        <fullName evidence="2">MyoD family inhibitor domain containing protein 2</fullName>
    </submittedName>
</protein>
<dbReference type="InterPro" id="IPR026134">
    <property type="entry name" value="MDFI/MDFIC"/>
</dbReference>
<keyword evidence="3" id="KW-1185">Reference proteome</keyword>
<comment type="caution">
    <text evidence="2">The sequence shown here is derived from an EMBL/GenBank/DDBJ whole genome shotgun (WGS) entry which is preliminary data.</text>
</comment>
<dbReference type="GO" id="GO:0010468">
    <property type="term" value="P:regulation of gene expression"/>
    <property type="evidence" value="ECO:0007669"/>
    <property type="project" value="UniProtKB-ARBA"/>
</dbReference>
<evidence type="ECO:0000313" key="2">
    <source>
        <dbReference type="EMBL" id="KAK1900978.1"/>
    </source>
</evidence>
<gene>
    <name evidence="2" type="ORF">KUDE01_003950</name>
</gene>
<comment type="similarity">
    <text evidence="1">Belongs to the MDFI family.</text>
</comment>
<dbReference type="AlphaFoldDB" id="A0AAD9FCF6"/>
<accession>A0AAD9FCF6</accession>
<proteinExistence type="inferred from homology"/>
<organism evidence="2 3">
    <name type="scientific">Dissostichus eleginoides</name>
    <name type="common">Patagonian toothfish</name>
    <name type="synonym">Dissostichus amissus</name>
    <dbReference type="NCBI Taxonomy" id="100907"/>
    <lineage>
        <taxon>Eukaryota</taxon>
        <taxon>Metazoa</taxon>
        <taxon>Chordata</taxon>
        <taxon>Craniata</taxon>
        <taxon>Vertebrata</taxon>
        <taxon>Euteleostomi</taxon>
        <taxon>Actinopterygii</taxon>
        <taxon>Neopterygii</taxon>
        <taxon>Teleostei</taxon>
        <taxon>Neoteleostei</taxon>
        <taxon>Acanthomorphata</taxon>
        <taxon>Eupercaria</taxon>
        <taxon>Perciformes</taxon>
        <taxon>Notothenioidei</taxon>
        <taxon>Nototheniidae</taxon>
        <taxon>Dissostichus</taxon>
    </lineage>
</organism>
<sequence length="244" mass="26297">MDGNLDCLALNGKMEDINEVKPNICDSPTDASECPILPDESIADPTGSLTEVTIFSEQISSEDLALTDIPMNVFPTVIDTNLHKNPKGGESVDVFPCSSVEPPQPLCAARPSSMETCTVQEMSQTFTSISRSQDSLKTTTTVHTEPDADDLCAAILLSCLFCHPLDCFLAVMRGCNGCIWSLCSCLCGCEPSTLQPLLDVTRSGDLCGCLGVRCFLCDCPAYDICLQATECLDLAMEISQMLYH</sequence>
<reference evidence="2" key="1">
    <citation type="submission" date="2023-04" db="EMBL/GenBank/DDBJ databases">
        <title>Chromosome-level genome of Chaenocephalus aceratus.</title>
        <authorList>
            <person name="Park H."/>
        </authorList>
    </citation>
    <scope>NUCLEOTIDE SEQUENCE</scope>
    <source>
        <strain evidence="2">DE</strain>
        <tissue evidence="2">Muscle</tissue>
    </source>
</reference>
<evidence type="ECO:0000313" key="3">
    <source>
        <dbReference type="Proteomes" id="UP001228049"/>
    </source>
</evidence>
<name>A0AAD9FCF6_DISEL</name>
<evidence type="ECO:0000256" key="1">
    <source>
        <dbReference type="ARBA" id="ARBA00025778"/>
    </source>
</evidence>
<dbReference type="Proteomes" id="UP001228049">
    <property type="component" value="Unassembled WGS sequence"/>
</dbReference>
<dbReference type="Pfam" id="PF15316">
    <property type="entry name" value="MDFI"/>
    <property type="match status" value="1"/>
</dbReference>